<dbReference type="OrthoDB" id="6693603at2"/>
<gene>
    <name evidence="1" type="ORF">DJ533_08675</name>
</gene>
<dbReference type="STRING" id="1871111.GCA_001704615_00166"/>
<evidence type="ECO:0000313" key="2">
    <source>
        <dbReference type="Proteomes" id="UP000245977"/>
    </source>
</evidence>
<evidence type="ECO:0000313" key="1">
    <source>
        <dbReference type="EMBL" id="AWL28633.1"/>
    </source>
</evidence>
<protein>
    <submittedName>
        <fullName evidence="1">Uncharacterized protein</fullName>
    </submittedName>
</protein>
<dbReference type="Proteomes" id="UP000245977">
    <property type="component" value="Chromosome"/>
</dbReference>
<dbReference type="EMBL" id="CP029397">
    <property type="protein sequence ID" value="AWL28633.1"/>
    <property type="molecule type" value="Genomic_DNA"/>
</dbReference>
<keyword evidence="2" id="KW-1185">Reference proteome</keyword>
<accession>A0A2S2FCD9</accession>
<sequence>MQERIVDEYRANNLTFTVATRLYNRFRRVSGRVIDVRYLIENKQYAEYVVKHALDCNDVELKEISEELLNLIHLTITPQKSSEDILYDQYAAEVTEEEIYKAQVPHHYIGALR</sequence>
<name>A0A2S2FCD9_9GAMM</name>
<organism evidence="1 2">
    <name type="scientific">Acinetobacter defluvii</name>
    <dbReference type="NCBI Taxonomy" id="1871111"/>
    <lineage>
        <taxon>Bacteria</taxon>
        <taxon>Pseudomonadati</taxon>
        <taxon>Pseudomonadota</taxon>
        <taxon>Gammaproteobacteria</taxon>
        <taxon>Moraxellales</taxon>
        <taxon>Moraxellaceae</taxon>
        <taxon>Acinetobacter</taxon>
    </lineage>
</organism>
<dbReference type="RefSeq" id="WP_065992111.1">
    <property type="nucleotide sequence ID" value="NZ_CP029397.2"/>
</dbReference>
<dbReference type="AlphaFoldDB" id="A0A2S2FCD9"/>
<proteinExistence type="predicted"/>
<reference evidence="1" key="1">
    <citation type="submission" date="2019-08" db="EMBL/GenBank/DDBJ databases">
        <title>The complete genome of Acinetobacter defluvii strain WCHAD010030.</title>
        <authorList>
            <person name="Hu Y."/>
            <person name="Qin J."/>
            <person name="Feng Y."/>
            <person name="Zong Z."/>
        </authorList>
    </citation>
    <scope>NUCLEOTIDE SEQUENCE</scope>
    <source>
        <strain evidence="1">WCHA30</strain>
    </source>
</reference>
<dbReference type="KEGG" id="adv:DJ533_08675"/>